<feature type="transmembrane region" description="Helical" evidence="1">
    <location>
        <begin position="20"/>
        <end position="43"/>
    </location>
</feature>
<reference evidence="2 3" key="2">
    <citation type="journal article" date="2017" name="Genome Biol.">
        <title>New reference genome sequences of hot pepper reveal the massive evolution of plant disease-resistance genes by retroduplication.</title>
        <authorList>
            <person name="Kim S."/>
            <person name="Park J."/>
            <person name="Yeom S.I."/>
            <person name="Kim Y.M."/>
            <person name="Seo E."/>
            <person name="Kim K.T."/>
            <person name="Kim M.S."/>
            <person name="Lee J.M."/>
            <person name="Cheong K."/>
            <person name="Shin H.S."/>
            <person name="Kim S.B."/>
            <person name="Han K."/>
            <person name="Lee J."/>
            <person name="Park M."/>
            <person name="Lee H.A."/>
            <person name="Lee H.Y."/>
            <person name="Lee Y."/>
            <person name="Oh S."/>
            <person name="Lee J.H."/>
            <person name="Choi E."/>
            <person name="Choi E."/>
            <person name="Lee S.E."/>
            <person name="Jeon J."/>
            <person name="Kim H."/>
            <person name="Choi G."/>
            <person name="Song H."/>
            <person name="Lee J."/>
            <person name="Lee S.C."/>
            <person name="Kwon J.K."/>
            <person name="Lee H.Y."/>
            <person name="Koo N."/>
            <person name="Hong Y."/>
            <person name="Kim R.W."/>
            <person name="Kang W.H."/>
            <person name="Huh J.H."/>
            <person name="Kang B.C."/>
            <person name="Yang T.J."/>
            <person name="Lee Y.H."/>
            <person name="Bennetzen J.L."/>
            <person name="Choi D."/>
        </authorList>
    </citation>
    <scope>NUCLEOTIDE SEQUENCE [LARGE SCALE GENOMIC DNA]</scope>
    <source>
        <strain evidence="3">cv. CM334</strain>
    </source>
</reference>
<dbReference type="AlphaFoldDB" id="A0A2G3AHZ0"/>
<protein>
    <submittedName>
        <fullName evidence="2">Uncharacterized protein</fullName>
    </submittedName>
</protein>
<evidence type="ECO:0000313" key="2">
    <source>
        <dbReference type="EMBL" id="PHT93856.1"/>
    </source>
</evidence>
<reference evidence="2 3" key="1">
    <citation type="journal article" date="2014" name="Nat. Genet.">
        <title>Genome sequence of the hot pepper provides insights into the evolution of pungency in Capsicum species.</title>
        <authorList>
            <person name="Kim S."/>
            <person name="Park M."/>
            <person name="Yeom S.I."/>
            <person name="Kim Y.M."/>
            <person name="Lee J.M."/>
            <person name="Lee H.A."/>
            <person name="Seo E."/>
            <person name="Choi J."/>
            <person name="Cheong K."/>
            <person name="Kim K.T."/>
            <person name="Jung K."/>
            <person name="Lee G.W."/>
            <person name="Oh S.K."/>
            <person name="Bae C."/>
            <person name="Kim S.B."/>
            <person name="Lee H.Y."/>
            <person name="Kim S.Y."/>
            <person name="Kim M.S."/>
            <person name="Kang B.C."/>
            <person name="Jo Y.D."/>
            <person name="Yang H.B."/>
            <person name="Jeong H.J."/>
            <person name="Kang W.H."/>
            <person name="Kwon J.K."/>
            <person name="Shin C."/>
            <person name="Lim J.Y."/>
            <person name="Park J.H."/>
            <person name="Huh J.H."/>
            <person name="Kim J.S."/>
            <person name="Kim B.D."/>
            <person name="Cohen O."/>
            <person name="Paran I."/>
            <person name="Suh M.C."/>
            <person name="Lee S.B."/>
            <person name="Kim Y.K."/>
            <person name="Shin Y."/>
            <person name="Noh S.J."/>
            <person name="Park J."/>
            <person name="Seo Y.S."/>
            <person name="Kwon S.Y."/>
            <person name="Kim H.A."/>
            <person name="Park J.M."/>
            <person name="Kim H.J."/>
            <person name="Choi S.B."/>
            <person name="Bosland P.W."/>
            <person name="Reeves G."/>
            <person name="Jo S.H."/>
            <person name="Lee B.W."/>
            <person name="Cho H.T."/>
            <person name="Choi H.S."/>
            <person name="Lee M.S."/>
            <person name="Yu Y."/>
            <person name="Do Choi Y."/>
            <person name="Park B.S."/>
            <person name="van Deynze A."/>
            <person name="Ashrafi H."/>
            <person name="Hill T."/>
            <person name="Kim W.T."/>
            <person name="Pai H.S."/>
            <person name="Ahn H.K."/>
            <person name="Yeam I."/>
            <person name="Giovannoni J.J."/>
            <person name="Rose J.K."/>
            <person name="Sorensen I."/>
            <person name="Lee S.J."/>
            <person name="Kim R.W."/>
            <person name="Choi I.Y."/>
            <person name="Choi B.S."/>
            <person name="Lim J.S."/>
            <person name="Lee Y.H."/>
            <person name="Choi D."/>
        </authorList>
    </citation>
    <scope>NUCLEOTIDE SEQUENCE [LARGE SCALE GENOMIC DNA]</scope>
    <source>
        <strain evidence="3">cv. CM334</strain>
    </source>
</reference>
<dbReference type="Proteomes" id="UP000222542">
    <property type="component" value="Unassembled WGS sequence"/>
</dbReference>
<organism evidence="2 3">
    <name type="scientific">Capsicum annuum</name>
    <name type="common">Capsicum pepper</name>
    <dbReference type="NCBI Taxonomy" id="4072"/>
    <lineage>
        <taxon>Eukaryota</taxon>
        <taxon>Viridiplantae</taxon>
        <taxon>Streptophyta</taxon>
        <taxon>Embryophyta</taxon>
        <taxon>Tracheophyta</taxon>
        <taxon>Spermatophyta</taxon>
        <taxon>Magnoliopsida</taxon>
        <taxon>eudicotyledons</taxon>
        <taxon>Gunneridae</taxon>
        <taxon>Pentapetalae</taxon>
        <taxon>asterids</taxon>
        <taxon>lamiids</taxon>
        <taxon>Solanales</taxon>
        <taxon>Solanaceae</taxon>
        <taxon>Solanoideae</taxon>
        <taxon>Capsiceae</taxon>
        <taxon>Capsicum</taxon>
    </lineage>
</organism>
<keyword evidence="3" id="KW-1185">Reference proteome</keyword>
<accession>A0A2G3AHZ0</accession>
<comment type="caution">
    <text evidence="2">The sequence shown here is derived from an EMBL/GenBank/DDBJ whole genome shotgun (WGS) entry which is preliminary data.</text>
</comment>
<dbReference type="Gramene" id="PHT93856">
    <property type="protein sequence ID" value="PHT93856"/>
    <property type="gene ID" value="T459_01738"/>
</dbReference>
<name>A0A2G3AHZ0_CAPAN</name>
<keyword evidence="1" id="KW-0472">Membrane</keyword>
<evidence type="ECO:0000256" key="1">
    <source>
        <dbReference type="SAM" id="Phobius"/>
    </source>
</evidence>
<sequence>MEEKLSTNHLQYLAKSKKLLISVGVVGLGLFLTASTFWGSTLISSLDTICPRKAIASNQNSDLENFGIQLINLKGLKNNLEVIGVIRFTLRIDQNIINKYNDEQVNKLMEHSIHKIHEGCRGVSQPEGHDSKFIVTISGSEGCLGYV</sequence>
<keyword evidence="1" id="KW-1133">Transmembrane helix</keyword>
<keyword evidence="1" id="KW-0812">Transmembrane</keyword>
<evidence type="ECO:0000313" key="3">
    <source>
        <dbReference type="Proteomes" id="UP000222542"/>
    </source>
</evidence>
<proteinExistence type="predicted"/>
<gene>
    <name evidence="2" type="ORF">T459_01738</name>
</gene>
<dbReference type="EMBL" id="AYRZ02000001">
    <property type="protein sequence ID" value="PHT93856.1"/>
    <property type="molecule type" value="Genomic_DNA"/>
</dbReference>